<dbReference type="SUPFAM" id="SSF51445">
    <property type="entry name" value="(Trans)glycosidases"/>
    <property type="match status" value="1"/>
</dbReference>
<dbReference type="GO" id="GO:0008810">
    <property type="term" value="F:cellulase activity"/>
    <property type="evidence" value="ECO:0007669"/>
    <property type="project" value="UniProtKB-EC"/>
</dbReference>
<comment type="similarity">
    <text evidence="3">Belongs to the glycosyl hydrolase 5 (cellulase A) family.</text>
</comment>
<protein>
    <submittedName>
        <fullName evidence="6">Endoglucanase</fullName>
        <ecNumber evidence="6">3.2.1.4</ecNumber>
    </submittedName>
</protein>
<dbReference type="GO" id="GO:0009251">
    <property type="term" value="P:glucan catabolic process"/>
    <property type="evidence" value="ECO:0007669"/>
    <property type="project" value="TreeGrafter"/>
</dbReference>
<keyword evidence="4" id="KW-0732">Signal</keyword>
<keyword evidence="2 3" id="KW-0326">Glycosidase</keyword>
<evidence type="ECO:0000256" key="3">
    <source>
        <dbReference type="RuleBase" id="RU361153"/>
    </source>
</evidence>
<keyword evidence="1 3" id="KW-0378">Hydrolase</keyword>
<reference evidence="6 7" key="1">
    <citation type="submission" date="2015-11" db="EMBL/GenBank/DDBJ databases">
        <title>Genomic analysis of 38 Legionella species identifies large and diverse effector repertoires.</title>
        <authorList>
            <person name="Burstein D."/>
            <person name="Amaro F."/>
            <person name="Zusman T."/>
            <person name="Lifshitz Z."/>
            <person name="Cohen O."/>
            <person name="Gilbert J.A."/>
            <person name="Pupko T."/>
            <person name="Shuman H.A."/>
            <person name="Segal G."/>
        </authorList>
    </citation>
    <scope>NUCLEOTIDE SEQUENCE [LARGE SCALE GENOMIC DNA]</scope>
    <source>
        <strain evidence="6 7">JA-26-G1-E2</strain>
    </source>
</reference>
<evidence type="ECO:0000259" key="5">
    <source>
        <dbReference type="Pfam" id="PF00150"/>
    </source>
</evidence>
<name>A0A0W0UKQ6_9GAMM</name>
<dbReference type="STRING" id="455.Ljam_2691"/>
<dbReference type="InterPro" id="IPR001547">
    <property type="entry name" value="Glyco_hydro_5"/>
</dbReference>
<dbReference type="Gene3D" id="3.20.20.80">
    <property type="entry name" value="Glycosidases"/>
    <property type="match status" value="1"/>
</dbReference>
<evidence type="ECO:0000256" key="2">
    <source>
        <dbReference type="ARBA" id="ARBA00023295"/>
    </source>
</evidence>
<dbReference type="PANTHER" id="PTHR34142">
    <property type="entry name" value="ENDO-BETA-1,4-GLUCANASE A"/>
    <property type="match status" value="1"/>
</dbReference>
<dbReference type="OrthoDB" id="6769681at2"/>
<dbReference type="PROSITE" id="PS00659">
    <property type="entry name" value="GLYCOSYL_HYDROL_F5"/>
    <property type="match status" value="1"/>
</dbReference>
<evidence type="ECO:0000256" key="1">
    <source>
        <dbReference type="ARBA" id="ARBA00022801"/>
    </source>
</evidence>
<evidence type="ECO:0000313" key="7">
    <source>
        <dbReference type="Proteomes" id="UP000054715"/>
    </source>
</evidence>
<gene>
    <name evidence="6" type="primary">egl</name>
    <name evidence="6" type="ORF">Ljam_2691</name>
</gene>
<sequence>MLQRLMILFLLPGSLSAATMINAIEGVGPNRSVKPYICLQNKAGSVTLKLAPGQSGDANKASGSEYYAGATLRFGGCESSNTYLGYVGFNINKASNNSIGTYTPPAGVHIAYTKPSIDSHGRVGGAINYTPIDTNNHLTSAKTPSYWQFAGFNLSGLEFGKVIDPVVIPNLSEAESSGNFSDLKDTQTFINMGMNTVRLPVSWGYLQLDGPGEGSLNLAYYNNYIRPLLQSLTQAKVYTIVDLHTYMRYSKFGEQYSGCGQSGPCPDGTLVLNDKAYQSVWNQLATLIQMDSAINKEYILLDLINEPVGVPDDKVFTIQASLIKAIRSHGFNGYILIEGNSWSGLHSWTTYEWTGQDGQQYSNASLFTRENFAKAGINDLSKLLINVHQYLDNDYSGTHDNCLQDLSTIGTDGFNLDAFASYLQENRLKAIVTEFGTGKDAGSCTAPLRQFMQYLQDNSAKEKDYGFAGWTIWSTGHGWGGYNLRVQPDSYQTDILREFL</sequence>
<feature type="domain" description="Glycoside hydrolase family 5" evidence="5">
    <location>
        <begin position="184"/>
        <end position="474"/>
    </location>
</feature>
<organism evidence="6 7">
    <name type="scientific">Legionella jamestowniensis</name>
    <dbReference type="NCBI Taxonomy" id="455"/>
    <lineage>
        <taxon>Bacteria</taxon>
        <taxon>Pseudomonadati</taxon>
        <taxon>Pseudomonadota</taxon>
        <taxon>Gammaproteobacteria</taxon>
        <taxon>Legionellales</taxon>
        <taxon>Legionellaceae</taxon>
        <taxon>Legionella</taxon>
    </lineage>
</organism>
<dbReference type="Proteomes" id="UP000054715">
    <property type="component" value="Unassembled WGS sequence"/>
</dbReference>
<dbReference type="Pfam" id="PF00150">
    <property type="entry name" value="Cellulase"/>
    <property type="match status" value="1"/>
</dbReference>
<dbReference type="InterPro" id="IPR018087">
    <property type="entry name" value="Glyco_hydro_5_CS"/>
</dbReference>
<evidence type="ECO:0000256" key="4">
    <source>
        <dbReference type="SAM" id="SignalP"/>
    </source>
</evidence>
<dbReference type="InterPro" id="IPR017853">
    <property type="entry name" value="GH"/>
</dbReference>
<evidence type="ECO:0000313" key="6">
    <source>
        <dbReference type="EMBL" id="KTD08496.1"/>
    </source>
</evidence>
<dbReference type="EC" id="3.2.1.4" evidence="6"/>
<comment type="caution">
    <text evidence="6">The sequence shown here is derived from an EMBL/GenBank/DDBJ whole genome shotgun (WGS) entry which is preliminary data.</text>
</comment>
<dbReference type="PANTHER" id="PTHR34142:SF1">
    <property type="entry name" value="GLYCOSIDE HYDROLASE FAMILY 5 DOMAIN-CONTAINING PROTEIN"/>
    <property type="match status" value="1"/>
</dbReference>
<dbReference type="RefSeq" id="WP_131762198.1">
    <property type="nucleotide sequence ID" value="NZ_CAAAJF010000001.1"/>
</dbReference>
<dbReference type="PATRIC" id="fig|455.5.peg.2830"/>
<feature type="signal peptide" evidence="4">
    <location>
        <begin position="1"/>
        <end position="17"/>
    </location>
</feature>
<feature type="chain" id="PRO_5006914189" evidence="4">
    <location>
        <begin position="18"/>
        <end position="500"/>
    </location>
</feature>
<proteinExistence type="inferred from homology"/>
<dbReference type="EMBL" id="LNYG01000013">
    <property type="protein sequence ID" value="KTD08496.1"/>
    <property type="molecule type" value="Genomic_DNA"/>
</dbReference>
<dbReference type="AlphaFoldDB" id="A0A0W0UKQ6"/>
<accession>A0A0W0UKQ6</accession>